<feature type="domain" description="GST C-terminal" evidence="4">
    <location>
        <begin position="103"/>
        <end position="204"/>
    </location>
</feature>
<dbReference type="PROSITE" id="PS50405">
    <property type="entry name" value="GST_CTER"/>
    <property type="match status" value="1"/>
</dbReference>
<reference evidence="6" key="1">
    <citation type="submission" date="2025-08" db="UniProtKB">
        <authorList>
            <consortium name="RefSeq"/>
        </authorList>
    </citation>
    <scope>IDENTIFICATION</scope>
    <source>
        <tissue evidence="6">Testes</tissue>
    </source>
</reference>
<dbReference type="SUPFAM" id="SSF52833">
    <property type="entry name" value="Thioredoxin-like"/>
    <property type="match status" value="1"/>
</dbReference>
<dbReference type="Gene3D" id="1.20.1050.10">
    <property type="match status" value="1"/>
</dbReference>
<evidence type="ECO:0000259" key="3">
    <source>
        <dbReference type="PROSITE" id="PS50404"/>
    </source>
</evidence>
<sequence>MTLELYIDELSPPCRSVLLFCEANVILYEKNILNIVKGRSNKVFWCLKGSTCGDTWSETFYQINPQNKVPAIKDILFCLGESVAILKYLAAKYNTVDHWYPQDLQKRARVDEYLAWHHGNTRKDVAFLYWTEVVIPIVSGTEINQQRLENAVTAFKATLDRVENTYSIFLKDQKFLCGDDITLADIMAVPEVHFSSSFYRINSV</sequence>
<dbReference type="InterPro" id="IPR004046">
    <property type="entry name" value="GST_C"/>
</dbReference>
<keyword evidence="2" id="KW-0963">Cytoplasm</keyword>
<feature type="domain" description="GST N-terminal" evidence="3">
    <location>
        <begin position="1"/>
        <end position="97"/>
    </location>
</feature>
<evidence type="ECO:0000256" key="2">
    <source>
        <dbReference type="ARBA" id="ARBA00022490"/>
    </source>
</evidence>
<dbReference type="GeneID" id="102809695"/>
<dbReference type="RefSeq" id="XP_006822361.1">
    <property type="nucleotide sequence ID" value="XM_006822298.1"/>
</dbReference>
<name>A0ABM0MQS0_SACKO</name>
<comment type="subcellular location">
    <subcellularLocation>
        <location evidence="1">Cytoplasm</location>
    </subcellularLocation>
</comment>
<dbReference type="InterPro" id="IPR036249">
    <property type="entry name" value="Thioredoxin-like_sf"/>
</dbReference>
<dbReference type="SFLD" id="SFLDS00019">
    <property type="entry name" value="Glutathione_Transferase_(cytos"/>
    <property type="match status" value="1"/>
</dbReference>
<dbReference type="Proteomes" id="UP000694865">
    <property type="component" value="Unplaced"/>
</dbReference>
<dbReference type="InterPro" id="IPR010987">
    <property type="entry name" value="Glutathione-S-Trfase_C-like"/>
</dbReference>
<dbReference type="Pfam" id="PF13417">
    <property type="entry name" value="GST_N_3"/>
    <property type="match status" value="1"/>
</dbReference>
<evidence type="ECO:0000313" key="5">
    <source>
        <dbReference type="Proteomes" id="UP000694865"/>
    </source>
</evidence>
<dbReference type="InterPro" id="IPR051369">
    <property type="entry name" value="GST_Theta"/>
</dbReference>
<evidence type="ECO:0000313" key="6">
    <source>
        <dbReference type="RefSeq" id="XP_006822361.1"/>
    </source>
</evidence>
<dbReference type="Pfam" id="PF00043">
    <property type="entry name" value="GST_C"/>
    <property type="match status" value="1"/>
</dbReference>
<dbReference type="InterPro" id="IPR040079">
    <property type="entry name" value="Glutathione_S-Trfase"/>
</dbReference>
<dbReference type="SFLD" id="SFLDG00358">
    <property type="entry name" value="Main_(cytGST)"/>
    <property type="match status" value="1"/>
</dbReference>
<dbReference type="InterPro" id="IPR036282">
    <property type="entry name" value="Glutathione-S-Trfase_C_sf"/>
</dbReference>
<evidence type="ECO:0000256" key="1">
    <source>
        <dbReference type="ARBA" id="ARBA00004496"/>
    </source>
</evidence>
<evidence type="ECO:0000259" key="4">
    <source>
        <dbReference type="PROSITE" id="PS50405"/>
    </source>
</evidence>
<dbReference type="PANTHER" id="PTHR43917:SF8">
    <property type="entry name" value="GH16740P-RELATED"/>
    <property type="match status" value="1"/>
</dbReference>
<gene>
    <name evidence="6" type="primary">LOC102809695</name>
</gene>
<protein>
    <submittedName>
        <fullName evidence="6">Glutathione S-transferase theta-1-like</fullName>
    </submittedName>
</protein>
<organism evidence="5 6">
    <name type="scientific">Saccoglossus kowalevskii</name>
    <name type="common">Acorn worm</name>
    <dbReference type="NCBI Taxonomy" id="10224"/>
    <lineage>
        <taxon>Eukaryota</taxon>
        <taxon>Metazoa</taxon>
        <taxon>Hemichordata</taxon>
        <taxon>Enteropneusta</taxon>
        <taxon>Harrimaniidae</taxon>
        <taxon>Saccoglossus</taxon>
    </lineage>
</organism>
<dbReference type="SUPFAM" id="SSF47616">
    <property type="entry name" value="GST C-terminal domain-like"/>
    <property type="match status" value="1"/>
</dbReference>
<accession>A0ABM0MQS0</accession>
<dbReference type="Gene3D" id="3.40.30.10">
    <property type="entry name" value="Glutaredoxin"/>
    <property type="match status" value="1"/>
</dbReference>
<dbReference type="InterPro" id="IPR004045">
    <property type="entry name" value="Glutathione_S-Trfase_N"/>
</dbReference>
<proteinExistence type="predicted"/>
<dbReference type="PANTHER" id="PTHR43917">
    <property type="match status" value="1"/>
</dbReference>
<dbReference type="PROSITE" id="PS50404">
    <property type="entry name" value="GST_NTER"/>
    <property type="match status" value="1"/>
</dbReference>
<keyword evidence="5" id="KW-1185">Reference proteome</keyword>